<evidence type="ECO:0000313" key="2">
    <source>
        <dbReference type="Proteomes" id="UP000198437"/>
    </source>
</evidence>
<dbReference type="AlphaFoldDB" id="A0A226SPU2"/>
<proteinExistence type="predicted"/>
<dbReference type="Pfam" id="PF06838">
    <property type="entry name" value="Met_gamma_lyase"/>
    <property type="match status" value="1"/>
</dbReference>
<organism evidence="1 2">
    <name type="scientific">Lactobacillus crispatus</name>
    <dbReference type="NCBI Taxonomy" id="47770"/>
    <lineage>
        <taxon>Bacteria</taxon>
        <taxon>Bacillati</taxon>
        <taxon>Bacillota</taxon>
        <taxon>Bacilli</taxon>
        <taxon>Lactobacillales</taxon>
        <taxon>Lactobacillaceae</taxon>
        <taxon>Lactobacillus</taxon>
    </lineage>
</organism>
<dbReference type="InterPro" id="IPR015421">
    <property type="entry name" value="PyrdxlP-dep_Trfase_major"/>
</dbReference>
<sequence length="418" mass="45893">MNNLPEKLQKIVKEVDQQIAPKLAEIEDQIVYNTAKVLAAYQANDVAEADLNGANGYGDDDMGRDKLDKIYAQVFQTEDAVVRPQFVSGTHTLFVALAGNLKYGDTLTYLTGQPYDTLQKVIGLTDDKRGTLVERGVHFSYVPLTDDGLVDYDEAEKVLKRDQPKIVAIQRSRGYSTRKTFTVDQIKDMISFVKRVSPKSIVFIDNCYGEFSEKHEPTEYGADLMAGSLIKNAGGGLAKTGGYIVGKKDLVENAKLALTAPGCTDEGATIGNLHDFYEGFFLAPNVTGMAEKGMIFAAALFAKMGLNVTPAWDEKRSDIIETIIFGDPDKMVKFVQEVQKNSPIDSFVTPEAVHMEGYEDKIIMAAGNFVSGSTIEFSADGPIRPPYAVYMQGGLTYAHDKVAIINAVRDTFLTKNKI</sequence>
<dbReference type="SUPFAM" id="SSF53383">
    <property type="entry name" value="PLP-dependent transferases"/>
    <property type="match status" value="1"/>
</dbReference>
<dbReference type="RefSeq" id="WP_089145495.1">
    <property type="nucleotide sequence ID" value="NZ_LYQV01000029.1"/>
</dbReference>
<comment type="caution">
    <text evidence="1">The sequence shown here is derived from an EMBL/GenBank/DDBJ whole genome shotgun (WGS) entry which is preliminary data.</text>
</comment>
<reference evidence="1 2" key="1">
    <citation type="submission" date="2016-05" db="EMBL/GenBank/DDBJ databases">
        <authorList>
            <person name="Johnson T.J."/>
            <person name="Youmans B.P."/>
            <person name="Case K.A."/>
        </authorList>
    </citation>
    <scope>NUCLEOTIDE SEQUENCE [LARGE SCALE GENOMIC DNA]</scope>
    <source>
        <strain evidence="1 2">UMNLC6</strain>
    </source>
</reference>
<dbReference type="PANTHER" id="PTHR46658">
    <property type="entry name" value="CYS OR MET METABOLISM PYRIDOXAL-PHOSPHATE-DEPENDENT ENZYME"/>
    <property type="match status" value="1"/>
</dbReference>
<gene>
    <name evidence="1" type="ORF">AYP82_08435</name>
</gene>
<dbReference type="Gene3D" id="3.90.1150.60">
    <property type="entry name" value="Methioning gamme-lyase, C-terminal domain"/>
    <property type="match status" value="1"/>
</dbReference>
<evidence type="ECO:0000313" key="1">
    <source>
        <dbReference type="EMBL" id="OXC22939.1"/>
    </source>
</evidence>
<protein>
    <submittedName>
        <fullName evidence="1">Aluminum resistance protein</fullName>
    </submittedName>
</protein>
<dbReference type="EMBL" id="LYQW01000018">
    <property type="protein sequence ID" value="OXC22939.1"/>
    <property type="molecule type" value="Genomic_DNA"/>
</dbReference>
<dbReference type="InterPro" id="IPR009651">
    <property type="entry name" value="Met_g_lyase_put"/>
</dbReference>
<dbReference type="InterPro" id="IPR015424">
    <property type="entry name" value="PyrdxlP-dep_Trfase"/>
</dbReference>
<dbReference type="Gene3D" id="3.40.640.10">
    <property type="entry name" value="Type I PLP-dependent aspartate aminotransferase-like (Major domain)"/>
    <property type="match status" value="1"/>
</dbReference>
<dbReference type="Proteomes" id="UP000198437">
    <property type="component" value="Unassembled WGS sequence"/>
</dbReference>
<dbReference type="PANTHER" id="PTHR46658:SF1">
    <property type="entry name" value="CYS OR MET METABOLISM PYRIDOXAL-PHOSPHATE-DEPENDENT ENZYME"/>
    <property type="match status" value="1"/>
</dbReference>
<accession>A0A226SPU2</accession>
<name>A0A226SPU2_9LACO</name>